<dbReference type="InterPro" id="IPR012677">
    <property type="entry name" value="Nucleotide-bd_a/b_plait_sf"/>
</dbReference>
<dbReference type="Proteomes" id="UP000220922">
    <property type="component" value="Unassembled WGS sequence"/>
</dbReference>
<feature type="domain" description="RRM" evidence="4">
    <location>
        <begin position="3"/>
        <end position="80"/>
    </location>
</feature>
<evidence type="ECO:0000256" key="2">
    <source>
        <dbReference type="ARBA" id="ARBA00022884"/>
    </source>
</evidence>
<proteinExistence type="predicted"/>
<evidence type="ECO:0000259" key="4">
    <source>
        <dbReference type="PROSITE" id="PS50102"/>
    </source>
</evidence>
<dbReference type="InterPro" id="IPR000504">
    <property type="entry name" value="RRM_dom"/>
</dbReference>
<evidence type="ECO:0000313" key="5">
    <source>
        <dbReference type="EMBL" id="PDV98251.1"/>
    </source>
</evidence>
<feature type="region of interest" description="Disordered" evidence="3">
    <location>
        <begin position="70"/>
        <end position="99"/>
    </location>
</feature>
<dbReference type="CDD" id="cd21608">
    <property type="entry name" value="RRM2_NsCP33_like"/>
    <property type="match status" value="1"/>
</dbReference>
<evidence type="ECO:0000256" key="1">
    <source>
        <dbReference type="ARBA" id="ARBA00022737"/>
    </source>
</evidence>
<gene>
    <name evidence="5" type="ORF">A9Q02_16165</name>
</gene>
<keyword evidence="1" id="KW-0677">Repeat</keyword>
<dbReference type="Pfam" id="PF00076">
    <property type="entry name" value="RRM_1"/>
    <property type="match status" value="1"/>
</dbReference>
<dbReference type="AlphaFoldDB" id="A0A2H3KWE8"/>
<dbReference type="PANTHER" id="PTHR48025">
    <property type="entry name" value="OS02G0815200 PROTEIN"/>
    <property type="match status" value="1"/>
</dbReference>
<dbReference type="FunFam" id="3.30.70.330:FF:001150">
    <property type="entry name" value="RNP-1 like RNA-binding protein"/>
    <property type="match status" value="1"/>
</dbReference>
<dbReference type="RefSeq" id="WP_097653676.1">
    <property type="nucleotide sequence ID" value="NZ_LYXE01000106.1"/>
</dbReference>
<keyword evidence="2" id="KW-0694">RNA-binding</keyword>
<dbReference type="SMART" id="SM00360">
    <property type="entry name" value="RRM"/>
    <property type="match status" value="1"/>
</dbReference>
<evidence type="ECO:0000256" key="3">
    <source>
        <dbReference type="SAM" id="MobiDB-lite"/>
    </source>
</evidence>
<comment type="caution">
    <text evidence="5">The sequence shown here is derived from an EMBL/GenBank/DDBJ whole genome shotgun (WGS) entry which is preliminary data.</text>
</comment>
<organism evidence="5 6">
    <name type="scientific">Candidatus Chloroploca asiatica</name>
    <dbReference type="NCBI Taxonomy" id="1506545"/>
    <lineage>
        <taxon>Bacteria</taxon>
        <taxon>Bacillati</taxon>
        <taxon>Chloroflexota</taxon>
        <taxon>Chloroflexia</taxon>
        <taxon>Chloroflexales</taxon>
        <taxon>Chloroflexineae</taxon>
        <taxon>Oscillochloridaceae</taxon>
        <taxon>Candidatus Chloroploca</taxon>
    </lineage>
</organism>
<sequence length="99" mass="11062">MQVKLFVGNLAWGIDDQQLEAVFREHGSVQSARVIYDRDTGRSRGFGFVEMEVEDLAKVIRDTDGLEIGGRPLRVNEAEDKGGPRGPRHDSGGFGNRRY</sequence>
<dbReference type="PANTHER" id="PTHR48025:SF1">
    <property type="entry name" value="RRM DOMAIN-CONTAINING PROTEIN"/>
    <property type="match status" value="1"/>
</dbReference>
<dbReference type="InterPro" id="IPR035979">
    <property type="entry name" value="RBD_domain_sf"/>
</dbReference>
<reference evidence="5 6" key="1">
    <citation type="submission" date="2016-05" db="EMBL/GenBank/DDBJ databases">
        <authorList>
            <person name="Lavstsen T."/>
            <person name="Jespersen J.S."/>
        </authorList>
    </citation>
    <scope>NUCLEOTIDE SEQUENCE [LARGE SCALE GENOMIC DNA]</scope>
    <source>
        <strain evidence="5 6">B7-9</strain>
    </source>
</reference>
<dbReference type="SUPFAM" id="SSF54928">
    <property type="entry name" value="RNA-binding domain, RBD"/>
    <property type="match status" value="1"/>
</dbReference>
<dbReference type="GO" id="GO:0003729">
    <property type="term" value="F:mRNA binding"/>
    <property type="evidence" value="ECO:0007669"/>
    <property type="project" value="TreeGrafter"/>
</dbReference>
<accession>A0A2H3KWE8</accession>
<feature type="compositionally biased region" description="Basic and acidic residues" evidence="3">
    <location>
        <begin position="74"/>
        <end position="91"/>
    </location>
</feature>
<evidence type="ECO:0000313" key="6">
    <source>
        <dbReference type="Proteomes" id="UP000220922"/>
    </source>
</evidence>
<dbReference type="Gene3D" id="3.30.70.330">
    <property type="match status" value="1"/>
</dbReference>
<dbReference type="InterPro" id="IPR050502">
    <property type="entry name" value="Euk_RNA-bind_prot"/>
</dbReference>
<keyword evidence="6" id="KW-1185">Reference proteome</keyword>
<dbReference type="OrthoDB" id="9798855at2"/>
<dbReference type="EMBL" id="LYXE01000106">
    <property type="protein sequence ID" value="PDV98251.1"/>
    <property type="molecule type" value="Genomic_DNA"/>
</dbReference>
<dbReference type="PROSITE" id="PS50102">
    <property type="entry name" value="RRM"/>
    <property type="match status" value="1"/>
</dbReference>
<protein>
    <submittedName>
        <fullName evidence="5">RNA-binding protein</fullName>
    </submittedName>
</protein>
<name>A0A2H3KWE8_9CHLR</name>
<dbReference type="InterPro" id="IPR048289">
    <property type="entry name" value="RRM2_NsCP33-like"/>
</dbReference>